<gene>
    <name evidence="2" type="ORF">GCM10011591_39860</name>
</gene>
<feature type="domain" description="HTH IS21-type" evidence="1">
    <location>
        <begin position="160"/>
        <end position="225"/>
    </location>
</feature>
<dbReference type="EMBL" id="BMMW01000004">
    <property type="protein sequence ID" value="GGK63675.1"/>
    <property type="molecule type" value="Genomic_DNA"/>
</dbReference>
<organism evidence="2 3">
    <name type="scientific">Nocardia camponoti</name>
    <dbReference type="NCBI Taxonomy" id="1616106"/>
    <lineage>
        <taxon>Bacteria</taxon>
        <taxon>Bacillati</taxon>
        <taxon>Actinomycetota</taxon>
        <taxon>Actinomycetes</taxon>
        <taxon>Mycobacteriales</taxon>
        <taxon>Nocardiaceae</taxon>
        <taxon>Nocardia</taxon>
    </lineage>
</organism>
<reference evidence="2" key="1">
    <citation type="journal article" date="2014" name="Int. J. Syst. Evol. Microbiol.">
        <title>Complete genome sequence of Corynebacterium casei LMG S-19264T (=DSM 44701T), isolated from a smear-ripened cheese.</title>
        <authorList>
            <consortium name="US DOE Joint Genome Institute (JGI-PGF)"/>
            <person name="Walter F."/>
            <person name="Albersmeier A."/>
            <person name="Kalinowski J."/>
            <person name="Ruckert C."/>
        </authorList>
    </citation>
    <scope>NUCLEOTIDE SEQUENCE</scope>
    <source>
        <strain evidence="2">CGMCC 4.7278</strain>
    </source>
</reference>
<keyword evidence="3" id="KW-1185">Reference proteome</keyword>
<evidence type="ECO:0000313" key="2">
    <source>
        <dbReference type="EMBL" id="GGK63675.1"/>
    </source>
</evidence>
<dbReference type="PANTHER" id="PTHR33498:SF1">
    <property type="entry name" value="TRANSPOSASE FOR INSERTION SEQUENCE ELEMENT IS1557"/>
    <property type="match status" value="1"/>
</dbReference>
<proteinExistence type="predicted"/>
<sequence>MTLLRQIRALPDPEQVTPSVLGVDDFALRRGHNYGTILIDMTTRRPVDVLTDRTADTLAAWLRQHPGIEIVCRDRAGAYAEAAAKGAPQAIQVADRWHIWHNLGEAVERTVARHRACLTVAVDLDHEPKLPDIADVAAGLRHGPSEPPLRQDRTAVRTRQRYTNVHALLAEGETIRGIGIRLGLARGTVRRFARADSPEELLVNNRTGYRAGLLDEFKPYLHQRWNEGCTNAAKLFEEIRSRGYQGQANMVRAYLQPFRTTAHIPAPPPKPPTVRKVTAWIMTDPASIDPDDQRRLDAILAYSPEMESLTGHVRGFAAIMTERRGRELEQWMSSVDADDQPALHSFVRGLRRDQDAVTAGLTMSWSSGAVEGHVNRIKMLKRQMFGRAKPDLLRKRILLSS</sequence>
<dbReference type="AlphaFoldDB" id="A0A917QQY2"/>
<reference evidence="2" key="2">
    <citation type="submission" date="2020-09" db="EMBL/GenBank/DDBJ databases">
        <authorList>
            <person name="Sun Q."/>
            <person name="Zhou Y."/>
        </authorList>
    </citation>
    <scope>NUCLEOTIDE SEQUENCE</scope>
    <source>
        <strain evidence="2">CGMCC 4.7278</strain>
    </source>
</reference>
<dbReference type="InterPro" id="IPR047951">
    <property type="entry name" value="Transpos_ISL3"/>
</dbReference>
<dbReference type="NCBIfam" id="NF033550">
    <property type="entry name" value="transpos_ISL3"/>
    <property type="match status" value="1"/>
</dbReference>
<protein>
    <recommendedName>
        <fullName evidence="1">HTH IS21-type domain-containing protein</fullName>
    </recommendedName>
</protein>
<dbReference type="Proteomes" id="UP000612956">
    <property type="component" value="Unassembled WGS sequence"/>
</dbReference>
<dbReference type="PROSITE" id="PS50531">
    <property type="entry name" value="HTH_IS21"/>
    <property type="match status" value="1"/>
</dbReference>
<accession>A0A917QQY2</accession>
<dbReference type="InterPro" id="IPR002560">
    <property type="entry name" value="Transposase_DDE"/>
</dbReference>
<comment type="caution">
    <text evidence="2">The sequence shown here is derived from an EMBL/GenBank/DDBJ whole genome shotgun (WGS) entry which is preliminary data.</text>
</comment>
<evidence type="ECO:0000313" key="3">
    <source>
        <dbReference type="Proteomes" id="UP000612956"/>
    </source>
</evidence>
<dbReference type="PANTHER" id="PTHR33498">
    <property type="entry name" value="TRANSPOSASE FOR INSERTION SEQUENCE ELEMENT IS1557"/>
    <property type="match status" value="1"/>
</dbReference>
<dbReference type="Pfam" id="PF01610">
    <property type="entry name" value="DDE_Tnp_ISL3"/>
    <property type="match status" value="2"/>
</dbReference>
<evidence type="ECO:0000259" key="1">
    <source>
        <dbReference type="PROSITE" id="PS50531"/>
    </source>
</evidence>
<dbReference type="InterPro" id="IPR017894">
    <property type="entry name" value="HTH_IS21_transposase_type"/>
</dbReference>
<name>A0A917QQY2_9NOCA</name>